<gene>
    <name evidence="2" type="ORF">KY290_010311</name>
</gene>
<comment type="caution">
    <text evidence="2">The sequence shown here is derived from an EMBL/GenBank/DDBJ whole genome shotgun (WGS) entry which is preliminary data.</text>
</comment>
<proteinExistence type="predicted"/>
<accession>A0ABQ7VZK4</accession>
<sequence>MKNLSSLIAFIFVLFIALGINIRETNGTRVCLVPLEYNVPCETSDCNSRCLYKFGVKAPGPDCRGNFLITISTSTQSGVLELFDVDEGEDVVPATDISYHNERYLVTVVASTEGESRKKRIKMNLTL</sequence>
<organism evidence="2 3">
    <name type="scientific">Solanum tuberosum</name>
    <name type="common">Potato</name>
    <dbReference type="NCBI Taxonomy" id="4113"/>
    <lineage>
        <taxon>Eukaryota</taxon>
        <taxon>Viridiplantae</taxon>
        <taxon>Streptophyta</taxon>
        <taxon>Embryophyta</taxon>
        <taxon>Tracheophyta</taxon>
        <taxon>Spermatophyta</taxon>
        <taxon>Magnoliopsida</taxon>
        <taxon>eudicotyledons</taxon>
        <taxon>Gunneridae</taxon>
        <taxon>Pentapetalae</taxon>
        <taxon>asterids</taxon>
        <taxon>lamiids</taxon>
        <taxon>Solanales</taxon>
        <taxon>Solanaceae</taxon>
        <taxon>Solanoideae</taxon>
        <taxon>Solaneae</taxon>
        <taxon>Solanum</taxon>
    </lineage>
</organism>
<feature type="signal peptide" evidence="1">
    <location>
        <begin position="1"/>
        <end position="27"/>
    </location>
</feature>
<evidence type="ECO:0000313" key="3">
    <source>
        <dbReference type="Proteomes" id="UP000826656"/>
    </source>
</evidence>
<feature type="chain" id="PRO_5046142704" evidence="1">
    <location>
        <begin position="28"/>
        <end position="127"/>
    </location>
</feature>
<protein>
    <submittedName>
        <fullName evidence="2">Uncharacterized protein</fullName>
    </submittedName>
</protein>
<keyword evidence="3" id="KW-1185">Reference proteome</keyword>
<evidence type="ECO:0000313" key="2">
    <source>
        <dbReference type="EMBL" id="KAH0773174.1"/>
    </source>
</evidence>
<evidence type="ECO:0000256" key="1">
    <source>
        <dbReference type="SAM" id="SignalP"/>
    </source>
</evidence>
<dbReference type="Proteomes" id="UP000826656">
    <property type="component" value="Unassembled WGS sequence"/>
</dbReference>
<dbReference type="EMBL" id="JAIVGD010000005">
    <property type="protein sequence ID" value="KAH0773174.1"/>
    <property type="molecule type" value="Genomic_DNA"/>
</dbReference>
<name>A0ABQ7VZK4_SOLTU</name>
<reference evidence="2 3" key="1">
    <citation type="journal article" date="2021" name="bioRxiv">
        <title>Chromosome-scale and haplotype-resolved genome assembly of a tetraploid potato cultivar.</title>
        <authorList>
            <person name="Sun H."/>
            <person name="Jiao W.-B."/>
            <person name="Krause K."/>
            <person name="Campoy J.A."/>
            <person name="Goel M."/>
            <person name="Folz-Donahue K."/>
            <person name="Kukat C."/>
            <person name="Huettel B."/>
            <person name="Schneeberger K."/>
        </authorList>
    </citation>
    <scope>NUCLEOTIDE SEQUENCE [LARGE SCALE GENOMIC DNA]</scope>
    <source>
        <strain evidence="2">SolTubOtavaFocal</strain>
        <tissue evidence="2">Leaves</tissue>
    </source>
</reference>
<keyword evidence="1" id="KW-0732">Signal</keyword>